<dbReference type="RefSeq" id="XP_040764306.1">
    <property type="nucleotide sequence ID" value="XM_040912588.1"/>
</dbReference>
<organism evidence="2 3">
    <name type="scientific">Laetiporus sulphureus 93-53</name>
    <dbReference type="NCBI Taxonomy" id="1314785"/>
    <lineage>
        <taxon>Eukaryota</taxon>
        <taxon>Fungi</taxon>
        <taxon>Dikarya</taxon>
        <taxon>Basidiomycota</taxon>
        <taxon>Agaricomycotina</taxon>
        <taxon>Agaricomycetes</taxon>
        <taxon>Polyporales</taxon>
        <taxon>Laetiporus</taxon>
    </lineage>
</organism>
<dbReference type="InterPro" id="IPR040521">
    <property type="entry name" value="KDZ"/>
</dbReference>
<feature type="region of interest" description="Disordered" evidence="1">
    <location>
        <begin position="24"/>
        <end position="44"/>
    </location>
</feature>
<gene>
    <name evidence="2" type="ORF">LAESUDRAFT_759386</name>
</gene>
<protein>
    <recommendedName>
        <fullName evidence="4">CxC1-like cysteine cluster associated with KDZ transposases domain-containing protein</fullName>
    </recommendedName>
</protein>
<evidence type="ECO:0000313" key="2">
    <source>
        <dbReference type="EMBL" id="KZT06566.1"/>
    </source>
</evidence>
<proteinExistence type="predicted"/>
<accession>A0A165EA27</accession>
<dbReference type="AlphaFoldDB" id="A0A165EA27"/>
<dbReference type="GeneID" id="63829616"/>
<keyword evidence="3" id="KW-1185">Reference proteome</keyword>
<dbReference type="OrthoDB" id="2689725at2759"/>
<reference evidence="2 3" key="1">
    <citation type="journal article" date="2016" name="Mol. Biol. Evol.">
        <title>Comparative Genomics of Early-Diverging Mushroom-Forming Fungi Provides Insights into the Origins of Lignocellulose Decay Capabilities.</title>
        <authorList>
            <person name="Nagy L.G."/>
            <person name="Riley R."/>
            <person name="Tritt A."/>
            <person name="Adam C."/>
            <person name="Daum C."/>
            <person name="Floudas D."/>
            <person name="Sun H."/>
            <person name="Yadav J.S."/>
            <person name="Pangilinan J."/>
            <person name="Larsson K.H."/>
            <person name="Matsuura K."/>
            <person name="Barry K."/>
            <person name="Labutti K."/>
            <person name="Kuo R."/>
            <person name="Ohm R.A."/>
            <person name="Bhattacharya S.S."/>
            <person name="Shirouzu T."/>
            <person name="Yoshinaga Y."/>
            <person name="Martin F.M."/>
            <person name="Grigoriev I.V."/>
            <person name="Hibbett D.S."/>
        </authorList>
    </citation>
    <scope>NUCLEOTIDE SEQUENCE [LARGE SCALE GENOMIC DNA]</scope>
    <source>
        <strain evidence="2 3">93-53</strain>
    </source>
</reference>
<dbReference type="PANTHER" id="PTHR33096">
    <property type="entry name" value="CXC2 DOMAIN-CONTAINING PROTEIN"/>
    <property type="match status" value="1"/>
</dbReference>
<dbReference type="Proteomes" id="UP000076871">
    <property type="component" value="Unassembled WGS sequence"/>
</dbReference>
<dbReference type="InParanoid" id="A0A165EA27"/>
<dbReference type="Pfam" id="PF18758">
    <property type="entry name" value="KDZ"/>
    <property type="match status" value="1"/>
</dbReference>
<dbReference type="EMBL" id="KV427624">
    <property type="protein sequence ID" value="KZT06566.1"/>
    <property type="molecule type" value="Genomic_DNA"/>
</dbReference>
<evidence type="ECO:0000313" key="3">
    <source>
        <dbReference type="Proteomes" id="UP000076871"/>
    </source>
</evidence>
<sequence length="542" mass="61051">MHNGQEQKIFGNLALSAHLQPATSASGTRSWEKMKDGLERETAGLSAESRELLSQIRGEEIPSEVIDDGIPMSSGEGGDVMDWETLPDDEEGSFAYAVRDIISSRWKGRWYKDARTWRLCLEHVQANWAPLLDALTDIYLAWCYPSAPDHPATSDALPLSRLPLSMEMCPDDDDYSFTIEVIDIYTLDTTVRIPRSCESRSQAEAVAAQGYLPTTPIDPTLAISFKTLELFRRLRLRKASFSAEAFAKIPYRRRYRLALSDAFDIYLSIHQKIEKHVQEALGRDTPNWRVLNACPACCYELENEPSLHFGRMYCFDGNNSLKRIAKIGNRRVGDTRTFEDSDYFLSSEFIDQYANEVKSRWDHVAQEDESQIMPDHEVDADNDANLTDSMNVDSATCTCMQNWKSVASEEKKKMWGIFEETGIFASACRHGLILWIADMICSGELAKYPLAMVAKALELLGPRSMGGYDIACSFLITILESCLGPKFQHLRASLCVNAFHGYTHNHACQTKNHPNIIEGMGLEDLETMEHIFSASNQLASIT</sequence>
<evidence type="ECO:0008006" key="4">
    <source>
        <dbReference type="Google" id="ProtNLM"/>
    </source>
</evidence>
<feature type="compositionally biased region" description="Basic and acidic residues" evidence="1">
    <location>
        <begin position="30"/>
        <end position="42"/>
    </location>
</feature>
<dbReference type="PANTHER" id="PTHR33096:SF1">
    <property type="entry name" value="CXC1-LIKE CYSTEINE CLUSTER ASSOCIATED WITH KDZ TRANSPOSASES DOMAIN-CONTAINING PROTEIN"/>
    <property type="match status" value="1"/>
</dbReference>
<dbReference type="STRING" id="1314785.A0A165EA27"/>
<evidence type="ECO:0000256" key="1">
    <source>
        <dbReference type="SAM" id="MobiDB-lite"/>
    </source>
</evidence>
<name>A0A165EA27_9APHY</name>